<accession>A0A2Z4Y2E0</accession>
<proteinExistence type="predicted"/>
<dbReference type="Proteomes" id="UP000262583">
    <property type="component" value="Chromosome"/>
</dbReference>
<dbReference type="AlphaFoldDB" id="A0A2Z4Y2E0"/>
<organism evidence="1 2">
    <name type="scientific">Sumerlaea chitinivorans</name>
    <dbReference type="NCBI Taxonomy" id="2250252"/>
    <lineage>
        <taxon>Bacteria</taxon>
        <taxon>Candidatus Sumerlaeota</taxon>
        <taxon>Candidatus Sumerlaeia</taxon>
        <taxon>Candidatus Sumerlaeales</taxon>
        <taxon>Candidatus Sumerlaeaceae</taxon>
        <taxon>Candidatus Sumerlaea</taxon>
    </lineage>
</organism>
<evidence type="ECO:0000313" key="2">
    <source>
        <dbReference type="Proteomes" id="UP000262583"/>
    </source>
</evidence>
<name>A0A2Z4Y2E0_SUMC1</name>
<protein>
    <submittedName>
        <fullName evidence="1">Uncharacterized protein</fullName>
    </submittedName>
</protein>
<dbReference type="KEGG" id="schv:BRCON_0544"/>
<dbReference type="EMBL" id="CP030759">
    <property type="protein sequence ID" value="AXA35321.1"/>
    <property type="molecule type" value="Genomic_DNA"/>
</dbReference>
<gene>
    <name evidence="1" type="ORF">BRCON_0544</name>
</gene>
<evidence type="ECO:0000313" key="1">
    <source>
        <dbReference type="EMBL" id="AXA35321.1"/>
    </source>
</evidence>
<reference evidence="1 2" key="1">
    <citation type="submission" date="2018-05" db="EMBL/GenBank/DDBJ databases">
        <title>A metagenomic window into the 2 km-deep terrestrial subsurface aquifer revealed taxonomically and functionally diverse microbial community comprising novel uncultured bacterial lineages.</title>
        <authorList>
            <person name="Kadnikov V.V."/>
            <person name="Mardanov A.V."/>
            <person name="Beletsky A.V."/>
            <person name="Banks D."/>
            <person name="Pimenov N.V."/>
            <person name="Frank Y.A."/>
            <person name="Karnachuk O.V."/>
            <person name="Ravin N.V."/>
        </authorList>
    </citation>
    <scope>NUCLEOTIDE SEQUENCE [LARGE SCALE GENOMIC DNA]</scope>
    <source>
        <strain evidence="1">BY</strain>
    </source>
</reference>
<sequence length="62" mass="6820">MYDVFELSPKAIRRMAELEEAELARRGLGKRSLVRYVKFGVVLNPGGSPDLGILAFDAAEVP</sequence>